<reference evidence="3" key="1">
    <citation type="submission" date="2016-06" db="UniProtKB">
        <authorList>
            <consortium name="WormBaseParasite"/>
        </authorList>
    </citation>
    <scope>IDENTIFICATION</scope>
</reference>
<evidence type="ECO:0000313" key="2">
    <source>
        <dbReference type="Proteomes" id="UP000271098"/>
    </source>
</evidence>
<dbReference type="EMBL" id="UYRT01107292">
    <property type="protein sequence ID" value="VDN44785.1"/>
    <property type="molecule type" value="Genomic_DNA"/>
</dbReference>
<organism evidence="3">
    <name type="scientific">Gongylonema pulchrum</name>
    <dbReference type="NCBI Taxonomy" id="637853"/>
    <lineage>
        <taxon>Eukaryota</taxon>
        <taxon>Metazoa</taxon>
        <taxon>Ecdysozoa</taxon>
        <taxon>Nematoda</taxon>
        <taxon>Chromadorea</taxon>
        <taxon>Rhabditida</taxon>
        <taxon>Spirurina</taxon>
        <taxon>Spiruromorpha</taxon>
        <taxon>Spiruroidea</taxon>
        <taxon>Gongylonematidae</taxon>
        <taxon>Gongylonema</taxon>
    </lineage>
</organism>
<evidence type="ECO:0000313" key="1">
    <source>
        <dbReference type="EMBL" id="VDN44785.1"/>
    </source>
</evidence>
<dbReference type="WBParaSite" id="GPUH_0002590101-mRNA-1">
    <property type="protein sequence ID" value="GPUH_0002590101-mRNA-1"/>
    <property type="gene ID" value="GPUH_0002590101"/>
</dbReference>
<reference evidence="1 2" key="2">
    <citation type="submission" date="2018-11" db="EMBL/GenBank/DDBJ databases">
        <authorList>
            <consortium name="Pathogen Informatics"/>
        </authorList>
    </citation>
    <scope>NUCLEOTIDE SEQUENCE [LARGE SCALE GENOMIC DNA]</scope>
</reference>
<proteinExistence type="predicted"/>
<evidence type="ECO:0000313" key="3">
    <source>
        <dbReference type="WBParaSite" id="GPUH_0002590101-mRNA-1"/>
    </source>
</evidence>
<name>A0A183EY30_9BILA</name>
<keyword evidence="2" id="KW-1185">Reference proteome</keyword>
<dbReference type="AlphaFoldDB" id="A0A183EY30"/>
<gene>
    <name evidence="1" type="ORF">GPUH_LOCUS25872</name>
</gene>
<dbReference type="OrthoDB" id="5912827at2759"/>
<dbReference type="SUPFAM" id="SSF55909">
    <property type="entry name" value="Pentein"/>
    <property type="match status" value="1"/>
</dbReference>
<dbReference type="Gene3D" id="3.75.10.10">
    <property type="entry name" value="L-arginine/glycine Amidinotransferase, Chain A"/>
    <property type="match status" value="2"/>
</dbReference>
<protein>
    <submittedName>
        <fullName evidence="3">Amidinotransferase</fullName>
    </submittedName>
</protein>
<dbReference type="Proteomes" id="UP000271098">
    <property type="component" value="Unassembled WGS sequence"/>
</dbReference>
<accession>A0A183EY30</accession>
<sequence length="134" mass="15096">MHVVLLQERSGEQEHYRRWFKEHGFDVLGDSYPEYFEGGGDACFSTYETLWAGYGHRSGKSITKRMPDVISISDAEADAFVCNAITIRKMVLSPKGVSAETKHRLSKRGFGVMEFDMSEFMKSGGACQCLILKL</sequence>